<evidence type="ECO:0000256" key="1">
    <source>
        <dbReference type="SAM" id="MobiDB-lite"/>
    </source>
</evidence>
<evidence type="ECO:0000313" key="2">
    <source>
        <dbReference type="EMBL" id="GDY39628.1"/>
    </source>
</evidence>
<name>A0A4D4JZ09_9ACTN</name>
<protein>
    <submittedName>
        <fullName evidence="2">Uncharacterized protein</fullName>
    </submittedName>
</protein>
<evidence type="ECO:0000313" key="3">
    <source>
        <dbReference type="Proteomes" id="UP000299290"/>
    </source>
</evidence>
<keyword evidence="3" id="KW-1185">Reference proteome</keyword>
<reference evidence="2 3" key="1">
    <citation type="journal article" date="2020" name="Int. J. Syst. Evol. Microbiol.">
        <title>Reclassification of Streptomyces castelarensis and Streptomyces sporoclivatus as later heterotypic synonyms of Streptomyces antimycoticus.</title>
        <authorList>
            <person name="Komaki H."/>
            <person name="Tamura T."/>
        </authorList>
    </citation>
    <scope>NUCLEOTIDE SEQUENCE [LARGE SCALE GENOMIC DNA]</scope>
    <source>
        <strain evidence="2 3">NBRC 12839</strain>
    </source>
</reference>
<sequence length="159" mass="17109">MGVAAVGGDSVHQLNRQRFTQQRRARAHPLGHHALHRTTELMDDSRSKHLTVEGRALHTPNAEGLDEPARRARRRSAAAPVRERLALATAEYNRCTYGLSAHTFLGKNVAKLDRGKACGPPPAGQGGTARSSADGHGSLAQGPAQPPLLRPPLTAQWWA</sequence>
<proteinExistence type="predicted"/>
<feature type="region of interest" description="Disordered" evidence="1">
    <location>
        <begin position="116"/>
        <end position="159"/>
    </location>
</feature>
<comment type="caution">
    <text evidence="2">The sequence shown here is derived from an EMBL/GenBank/DDBJ whole genome shotgun (WGS) entry which is preliminary data.</text>
</comment>
<organism evidence="2 3">
    <name type="scientific">Streptomyces antimycoticus</name>
    <dbReference type="NCBI Taxonomy" id="68175"/>
    <lineage>
        <taxon>Bacteria</taxon>
        <taxon>Bacillati</taxon>
        <taxon>Actinomycetota</taxon>
        <taxon>Actinomycetes</taxon>
        <taxon>Kitasatosporales</taxon>
        <taxon>Streptomycetaceae</taxon>
        <taxon>Streptomyces</taxon>
        <taxon>Streptomyces violaceusniger group</taxon>
    </lineage>
</organism>
<feature type="region of interest" description="Disordered" evidence="1">
    <location>
        <begin position="56"/>
        <end position="77"/>
    </location>
</feature>
<dbReference type="Proteomes" id="UP000299290">
    <property type="component" value="Unassembled WGS sequence"/>
</dbReference>
<gene>
    <name evidence="2" type="ORF">SANT12839_005100</name>
</gene>
<dbReference type="AlphaFoldDB" id="A0A4D4JZ09"/>
<feature type="region of interest" description="Disordered" evidence="1">
    <location>
        <begin position="1"/>
        <end position="27"/>
    </location>
</feature>
<accession>A0A4D4JZ09</accession>
<dbReference type="EMBL" id="BJHV01000001">
    <property type="protein sequence ID" value="GDY39628.1"/>
    <property type="molecule type" value="Genomic_DNA"/>
</dbReference>